<accession>A0A6C0AK05</accession>
<reference evidence="1" key="1">
    <citation type="journal article" date="2020" name="Nature">
        <title>Giant virus diversity and host interactions through global metagenomics.</title>
        <authorList>
            <person name="Schulz F."/>
            <person name="Roux S."/>
            <person name="Paez-Espino D."/>
            <person name="Jungbluth S."/>
            <person name="Walsh D.A."/>
            <person name="Denef V.J."/>
            <person name="McMahon K.D."/>
            <person name="Konstantinidis K.T."/>
            <person name="Eloe-Fadrosh E.A."/>
            <person name="Kyrpides N.C."/>
            <person name="Woyke T."/>
        </authorList>
    </citation>
    <scope>NUCLEOTIDE SEQUENCE</scope>
    <source>
        <strain evidence="1">GVMAG-S-1035303-20</strain>
    </source>
</reference>
<organism evidence="1">
    <name type="scientific">viral metagenome</name>
    <dbReference type="NCBI Taxonomy" id="1070528"/>
    <lineage>
        <taxon>unclassified sequences</taxon>
        <taxon>metagenomes</taxon>
        <taxon>organismal metagenomes</taxon>
    </lineage>
</organism>
<dbReference type="EMBL" id="MN740650">
    <property type="protein sequence ID" value="QHS79671.1"/>
    <property type="molecule type" value="Genomic_DNA"/>
</dbReference>
<name>A0A6C0AK05_9ZZZZ</name>
<protein>
    <submittedName>
        <fullName evidence="1">Uncharacterized protein</fullName>
    </submittedName>
</protein>
<proteinExistence type="predicted"/>
<sequence length="89" mass="9649">MSSFNVGLGSWKKGGRVPDSSMLTRNVKLLAAERGVANELSTLTLGNLGIPPTYRIPSAETIQTVYKDTTPAMIGAFNSAAQIRRRIRQ</sequence>
<dbReference type="AlphaFoldDB" id="A0A6C0AK05"/>
<evidence type="ECO:0000313" key="1">
    <source>
        <dbReference type="EMBL" id="QHS79671.1"/>
    </source>
</evidence>